<dbReference type="Proteomes" id="UP000542742">
    <property type="component" value="Unassembled WGS sequence"/>
</dbReference>
<name>A0A7W7G058_9ACTN</name>
<feature type="region of interest" description="Disordered" evidence="1">
    <location>
        <begin position="62"/>
        <end position="89"/>
    </location>
</feature>
<dbReference type="EMBL" id="JACHMF010000001">
    <property type="protein sequence ID" value="MBB4691254.1"/>
    <property type="molecule type" value="Genomic_DNA"/>
</dbReference>
<sequence length="89" mass="10119">MTEPGQDDLIRALVAFMPFVQRWHLPLNPEDMDEIVYALLLHSRSALSWDEITAAVHHQIDEHEEQARRMSEAMGRAAATEAHDNEQGA</sequence>
<evidence type="ECO:0000313" key="3">
    <source>
        <dbReference type="Proteomes" id="UP000542742"/>
    </source>
</evidence>
<keyword evidence="3" id="KW-1185">Reference proteome</keyword>
<dbReference type="AlphaFoldDB" id="A0A7W7G058"/>
<gene>
    <name evidence="2" type="ORF">BKA14_001402</name>
</gene>
<proteinExistence type="predicted"/>
<feature type="compositionally biased region" description="Basic and acidic residues" evidence="1">
    <location>
        <begin position="62"/>
        <end position="71"/>
    </location>
</feature>
<protein>
    <submittedName>
        <fullName evidence="2">Uncharacterized protein</fullName>
    </submittedName>
</protein>
<evidence type="ECO:0000256" key="1">
    <source>
        <dbReference type="SAM" id="MobiDB-lite"/>
    </source>
</evidence>
<dbReference type="RefSeq" id="WP_184950090.1">
    <property type="nucleotide sequence ID" value="NZ_BOMC01000006.1"/>
</dbReference>
<organism evidence="2 3">
    <name type="scientific">Paractinoplanes abujensis</name>
    <dbReference type="NCBI Taxonomy" id="882441"/>
    <lineage>
        <taxon>Bacteria</taxon>
        <taxon>Bacillati</taxon>
        <taxon>Actinomycetota</taxon>
        <taxon>Actinomycetes</taxon>
        <taxon>Micromonosporales</taxon>
        <taxon>Micromonosporaceae</taxon>
        <taxon>Paractinoplanes</taxon>
    </lineage>
</organism>
<comment type="caution">
    <text evidence="2">The sequence shown here is derived from an EMBL/GenBank/DDBJ whole genome shotgun (WGS) entry which is preliminary data.</text>
</comment>
<reference evidence="2 3" key="1">
    <citation type="submission" date="2020-08" db="EMBL/GenBank/DDBJ databases">
        <title>Sequencing the genomes of 1000 actinobacteria strains.</title>
        <authorList>
            <person name="Klenk H.-P."/>
        </authorList>
    </citation>
    <scope>NUCLEOTIDE SEQUENCE [LARGE SCALE GENOMIC DNA]</scope>
    <source>
        <strain evidence="2 3">DSM 45518</strain>
    </source>
</reference>
<evidence type="ECO:0000313" key="2">
    <source>
        <dbReference type="EMBL" id="MBB4691254.1"/>
    </source>
</evidence>
<accession>A0A7W7G058</accession>